<feature type="signal peptide" evidence="2">
    <location>
        <begin position="1"/>
        <end position="18"/>
    </location>
</feature>
<organism evidence="3 4">
    <name type="scientific">Cyclotella cryptica</name>
    <dbReference type="NCBI Taxonomy" id="29204"/>
    <lineage>
        <taxon>Eukaryota</taxon>
        <taxon>Sar</taxon>
        <taxon>Stramenopiles</taxon>
        <taxon>Ochrophyta</taxon>
        <taxon>Bacillariophyta</taxon>
        <taxon>Coscinodiscophyceae</taxon>
        <taxon>Thalassiosirophycidae</taxon>
        <taxon>Stephanodiscales</taxon>
        <taxon>Stephanodiscaceae</taxon>
        <taxon>Cyclotella</taxon>
    </lineage>
</organism>
<dbReference type="PANTHER" id="PTHR15237:SF0">
    <property type="entry name" value="CELL CYCLE CHECKPOINT CONTROL PROTEIN"/>
    <property type="match status" value="1"/>
</dbReference>
<comment type="caution">
    <text evidence="3">The sequence shown here is derived from an EMBL/GenBank/DDBJ whole genome shotgun (WGS) entry which is preliminary data.</text>
</comment>
<feature type="compositionally biased region" description="Basic and acidic residues" evidence="1">
    <location>
        <begin position="143"/>
        <end position="153"/>
    </location>
</feature>
<dbReference type="Gene3D" id="3.70.10.10">
    <property type="match status" value="2"/>
</dbReference>
<keyword evidence="4" id="KW-1185">Reference proteome</keyword>
<gene>
    <name evidence="3" type="ORF">HJC23_010004</name>
</gene>
<dbReference type="EMBL" id="JABMIG020000061">
    <property type="protein sequence ID" value="KAL3796704.1"/>
    <property type="molecule type" value="Genomic_DNA"/>
</dbReference>
<reference evidence="3 4" key="1">
    <citation type="journal article" date="2020" name="G3 (Bethesda)">
        <title>Improved Reference Genome for Cyclotella cryptica CCMP332, a Model for Cell Wall Morphogenesis, Salinity Adaptation, and Lipid Production in Diatoms (Bacillariophyta).</title>
        <authorList>
            <person name="Roberts W.R."/>
            <person name="Downey K.M."/>
            <person name="Ruck E.C."/>
            <person name="Traller J.C."/>
            <person name="Alverson A.J."/>
        </authorList>
    </citation>
    <scope>NUCLEOTIDE SEQUENCE [LARGE SCALE GENOMIC DNA]</scope>
    <source>
        <strain evidence="3 4">CCMP332</strain>
    </source>
</reference>
<dbReference type="AlphaFoldDB" id="A0ABD3Q8C1"/>
<dbReference type="Pfam" id="PF04139">
    <property type="entry name" value="Rad9"/>
    <property type="match status" value="1"/>
</dbReference>
<evidence type="ECO:0000313" key="3">
    <source>
        <dbReference type="EMBL" id="KAL3796704.1"/>
    </source>
</evidence>
<evidence type="ECO:0000256" key="1">
    <source>
        <dbReference type="SAM" id="MobiDB-lite"/>
    </source>
</evidence>
<dbReference type="PANTHER" id="PTHR15237">
    <property type="entry name" value="DNA REPAIR PROTEIN RAD9"/>
    <property type="match status" value="1"/>
</dbReference>
<feature type="compositionally biased region" description="Basic and acidic residues" evidence="1">
    <location>
        <begin position="160"/>
        <end position="175"/>
    </location>
</feature>
<dbReference type="Proteomes" id="UP001516023">
    <property type="component" value="Unassembled WGS sequence"/>
</dbReference>
<accession>A0ABD3Q8C1</accession>
<sequence>MTPFPVLALLALTSSSSAYLPGGGNTIIHATMDVTIPPHNLKRFTASLTCLSKIGKDLYVSFDPFDGLTLSSLNEAKSAYGKFHFDCGFFERCLGVATKRGARNNHEDDESSDEGQWRYVCRVPVRSVHAVLRPRKGVLSLRIRSEGTDESGHHLGVNQREGHRSESRQSGEPRQENVPYSTRRRKRKKNQETDEHDDSPSSRNDKMMLTFEYHIERPPIKTPQSSSAPITSTFQVKHKVAVTDAQGITLSTSTHRKTRSEIIAPPKLWMRLLDPLKQTQEVALTIDDELKVVTATSFHPSHTGQNAVLAASRNAVLKTETSTGVEEFDEYDFRNNRFKNRNDLEFEEEEERPPEDVNQRVILVFSIKEAKAMLQFCSQTNSTHHNDGEALSILSFHWGGRPIVLETDGDFFSAELVLATLHHGMIASNIMGNKRVEVEGAEN</sequence>
<feature type="region of interest" description="Disordered" evidence="1">
    <location>
        <begin position="143"/>
        <end position="206"/>
    </location>
</feature>
<evidence type="ECO:0000313" key="4">
    <source>
        <dbReference type="Proteomes" id="UP001516023"/>
    </source>
</evidence>
<name>A0ABD3Q8C1_9STRA</name>
<dbReference type="InterPro" id="IPR007268">
    <property type="entry name" value="Rad9/Ddc1"/>
</dbReference>
<evidence type="ECO:0000256" key="2">
    <source>
        <dbReference type="SAM" id="SignalP"/>
    </source>
</evidence>
<protein>
    <submittedName>
        <fullName evidence="3">Uncharacterized protein</fullName>
    </submittedName>
</protein>
<keyword evidence="2" id="KW-0732">Signal</keyword>
<proteinExistence type="predicted"/>
<feature type="compositionally biased region" description="Basic and acidic residues" evidence="1">
    <location>
        <begin position="190"/>
        <end position="206"/>
    </location>
</feature>
<feature type="chain" id="PRO_5044751691" evidence="2">
    <location>
        <begin position="19"/>
        <end position="443"/>
    </location>
</feature>